<evidence type="ECO:0008006" key="3">
    <source>
        <dbReference type="Google" id="ProtNLM"/>
    </source>
</evidence>
<dbReference type="AlphaFoldDB" id="D0CDU6"/>
<organism evidence="1 2">
    <name type="scientific">Acinetobacter baumannii (strain ATCC 19606 / DSM 30007 / JCM 6841 / CCUG 19606 / CIP 70.34 / NBRC 109757 / NCIMB 12457 / NCTC 12156 / 81)</name>
    <dbReference type="NCBI Taxonomy" id="575584"/>
    <lineage>
        <taxon>Bacteria</taxon>
        <taxon>Pseudomonadati</taxon>
        <taxon>Pseudomonadota</taxon>
        <taxon>Gammaproteobacteria</taxon>
        <taxon>Moraxellales</taxon>
        <taxon>Moraxellaceae</taxon>
        <taxon>Acinetobacter</taxon>
        <taxon>Acinetobacter calcoaceticus/baumannii complex</taxon>
    </lineage>
</organism>
<reference evidence="2" key="1">
    <citation type="journal article" date="2012" name="PLoS ONE">
        <title>The success of Acinetobacter species; genetic, metabolic and virulence attributes.</title>
        <authorList>
            <person name="Peleg A.Y."/>
            <person name="de Breij A."/>
            <person name="Adams M.D."/>
            <person name="Cerqueira G.M."/>
            <person name="Mocali S."/>
            <person name="Galardini M."/>
            <person name="Nibbering P.H."/>
            <person name="Earl A.M."/>
            <person name="Ward D.V."/>
            <person name="Paterson D.L."/>
            <person name="Seifert H."/>
            <person name="Dijkshoorn L."/>
        </authorList>
    </citation>
    <scope>NUCLEOTIDE SEQUENCE [LARGE SCALE GENOMIC DNA]</scope>
    <source>
        <strain evidence="2">ATCC 19606 / DSM 30007 / JCM 6841 / CCUG 19606 / CIP 70.34 / NBRC 109757 / NCIMB 12457 / NCTC 12156 / 81</strain>
    </source>
</reference>
<name>D0CDU6_ACIB2</name>
<protein>
    <recommendedName>
        <fullName evidence="3">DUF4258 domain-containing protein</fullName>
    </recommendedName>
</protein>
<accession>D0CDU6</accession>
<dbReference type="Proteomes" id="UP000005740">
    <property type="component" value="Unassembled WGS sequence"/>
</dbReference>
<dbReference type="Pfam" id="PF14076">
    <property type="entry name" value="DUF4258"/>
    <property type="match status" value="1"/>
</dbReference>
<proteinExistence type="predicted"/>
<evidence type="ECO:0000313" key="1">
    <source>
        <dbReference type="EMBL" id="EEX02257.1"/>
    </source>
</evidence>
<dbReference type="InterPro" id="IPR025354">
    <property type="entry name" value="DUF4258"/>
</dbReference>
<sequence>MVFACMCLTLTEAKQKLRAFARDTSKIKLTAHAKERMKERCISMKQIICCFEHGDITEGPYPNTRGDCQLNVSVRTAGEYITTAVAIKQSENGEFSVVVTTFRE</sequence>
<dbReference type="BioCyc" id="ABAU575584-HMP:GM69-2981-MONOMER"/>
<evidence type="ECO:0000313" key="2">
    <source>
        <dbReference type="Proteomes" id="UP000005740"/>
    </source>
</evidence>
<gene>
    <name evidence="1" type="ORF">HMPREF0010_02926</name>
</gene>
<dbReference type="EMBL" id="GG704578">
    <property type="protein sequence ID" value="EEX02257.1"/>
    <property type="molecule type" value="Genomic_DNA"/>
</dbReference>